<feature type="domain" description="RRM" evidence="9">
    <location>
        <begin position="210"/>
        <end position="288"/>
    </location>
</feature>
<evidence type="ECO:0000313" key="10">
    <source>
        <dbReference type="EMBL" id="KAH6819969.1"/>
    </source>
</evidence>
<dbReference type="GO" id="GO:0003729">
    <property type="term" value="F:mRNA binding"/>
    <property type="evidence" value="ECO:0007669"/>
    <property type="project" value="TreeGrafter"/>
</dbReference>
<comment type="caution">
    <text evidence="10">The sequence shown here is derived from an EMBL/GenBank/DDBJ whole genome shotgun (WGS) entry which is preliminary data.</text>
</comment>
<gene>
    <name evidence="10" type="ORF">C2S53_018128</name>
</gene>
<dbReference type="InterPro" id="IPR048289">
    <property type="entry name" value="RRM2_NsCP33-like"/>
</dbReference>
<dbReference type="CDD" id="cd21608">
    <property type="entry name" value="RRM2_NsCP33_like"/>
    <property type="match status" value="1"/>
</dbReference>
<evidence type="ECO:0000256" key="8">
    <source>
        <dbReference type="PROSITE-ProRule" id="PRU00176"/>
    </source>
</evidence>
<dbReference type="InterPro" id="IPR035979">
    <property type="entry name" value="RBD_domain_sf"/>
</dbReference>
<evidence type="ECO:0000256" key="3">
    <source>
        <dbReference type="ARBA" id="ARBA00022640"/>
    </source>
</evidence>
<dbReference type="EMBL" id="SDAM02005225">
    <property type="protein sequence ID" value="KAH6819969.1"/>
    <property type="molecule type" value="Genomic_DNA"/>
</dbReference>
<dbReference type="AlphaFoldDB" id="A0AAD4NYK6"/>
<dbReference type="GO" id="GO:1901259">
    <property type="term" value="P:chloroplast rRNA processing"/>
    <property type="evidence" value="ECO:0007669"/>
    <property type="project" value="TreeGrafter"/>
</dbReference>
<keyword evidence="6 8" id="KW-0694">RNA-binding</keyword>
<reference evidence="10 11" key="1">
    <citation type="journal article" date="2021" name="Nat. Commun.">
        <title>Incipient diploidization of the medicinal plant Perilla within 10,000 years.</title>
        <authorList>
            <person name="Zhang Y."/>
            <person name="Shen Q."/>
            <person name="Leng L."/>
            <person name="Zhang D."/>
            <person name="Chen S."/>
            <person name="Shi Y."/>
            <person name="Ning Z."/>
            <person name="Chen S."/>
        </authorList>
    </citation>
    <scope>NUCLEOTIDE SEQUENCE [LARGE SCALE GENOMIC DNA]</scope>
    <source>
        <strain evidence="11">cv. PC099</strain>
    </source>
</reference>
<keyword evidence="4" id="KW-0507">mRNA processing</keyword>
<keyword evidence="2" id="KW-0150">Chloroplast</keyword>
<accession>A0AAD4NYK6</accession>
<dbReference type="GO" id="GO:1990904">
    <property type="term" value="C:ribonucleoprotein complex"/>
    <property type="evidence" value="ECO:0007669"/>
    <property type="project" value="UniProtKB-KW"/>
</dbReference>
<proteinExistence type="predicted"/>
<evidence type="ECO:0000256" key="6">
    <source>
        <dbReference type="ARBA" id="ARBA00022884"/>
    </source>
</evidence>
<dbReference type="InterPro" id="IPR050502">
    <property type="entry name" value="Euk_RNA-bind_prot"/>
</dbReference>
<name>A0AAD4NYK6_PERFH</name>
<keyword evidence="7" id="KW-0687">Ribonucleoprotein</keyword>
<dbReference type="GO" id="GO:0006397">
    <property type="term" value="P:mRNA processing"/>
    <property type="evidence" value="ECO:0007669"/>
    <property type="project" value="UniProtKB-KW"/>
</dbReference>
<evidence type="ECO:0000313" key="11">
    <source>
        <dbReference type="Proteomes" id="UP001190926"/>
    </source>
</evidence>
<dbReference type="GO" id="GO:0009535">
    <property type="term" value="C:chloroplast thylakoid membrane"/>
    <property type="evidence" value="ECO:0007669"/>
    <property type="project" value="TreeGrafter"/>
</dbReference>
<comment type="subcellular location">
    <subcellularLocation>
        <location evidence="1">Plastid</location>
        <location evidence="1">Chloroplast</location>
    </subcellularLocation>
</comment>
<evidence type="ECO:0000256" key="2">
    <source>
        <dbReference type="ARBA" id="ARBA00022528"/>
    </source>
</evidence>
<dbReference type="InterPro" id="IPR012677">
    <property type="entry name" value="Nucleotide-bd_a/b_plait_sf"/>
</dbReference>
<keyword evidence="11" id="KW-1185">Reference proteome</keyword>
<keyword evidence="3" id="KW-0934">Plastid</keyword>
<evidence type="ECO:0000256" key="5">
    <source>
        <dbReference type="ARBA" id="ARBA00022737"/>
    </source>
</evidence>
<dbReference type="SMART" id="SM00360">
    <property type="entry name" value="RRM"/>
    <property type="match status" value="2"/>
</dbReference>
<feature type="domain" description="RRM" evidence="9">
    <location>
        <begin position="122"/>
        <end position="200"/>
    </location>
</feature>
<dbReference type="SUPFAM" id="SSF54928">
    <property type="entry name" value="RNA-binding domain, RBD"/>
    <property type="match status" value="2"/>
</dbReference>
<dbReference type="InterPro" id="IPR000504">
    <property type="entry name" value="RRM_dom"/>
</dbReference>
<dbReference type="PROSITE" id="PS50102">
    <property type="entry name" value="RRM"/>
    <property type="match status" value="2"/>
</dbReference>
<evidence type="ECO:0000256" key="1">
    <source>
        <dbReference type="ARBA" id="ARBA00004229"/>
    </source>
</evidence>
<dbReference type="Proteomes" id="UP001190926">
    <property type="component" value="Unassembled WGS sequence"/>
</dbReference>
<dbReference type="PANTHER" id="PTHR48025">
    <property type="entry name" value="OS02G0815200 PROTEIN"/>
    <property type="match status" value="1"/>
</dbReference>
<dbReference type="Pfam" id="PF00076">
    <property type="entry name" value="RRM_1"/>
    <property type="match status" value="2"/>
</dbReference>
<protein>
    <submittedName>
        <fullName evidence="10">Chloroplast RNA-binding protein 31B</fullName>
    </submittedName>
</protein>
<evidence type="ECO:0000259" key="9">
    <source>
        <dbReference type="PROSITE" id="PS50102"/>
    </source>
</evidence>
<evidence type="ECO:0000256" key="4">
    <source>
        <dbReference type="ARBA" id="ARBA00022664"/>
    </source>
</evidence>
<evidence type="ECO:0000256" key="7">
    <source>
        <dbReference type="ARBA" id="ARBA00023274"/>
    </source>
</evidence>
<organism evidence="10 11">
    <name type="scientific">Perilla frutescens var. hirtella</name>
    <name type="common">Perilla citriodora</name>
    <name type="synonym">Perilla setoyensis</name>
    <dbReference type="NCBI Taxonomy" id="608512"/>
    <lineage>
        <taxon>Eukaryota</taxon>
        <taxon>Viridiplantae</taxon>
        <taxon>Streptophyta</taxon>
        <taxon>Embryophyta</taxon>
        <taxon>Tracheophyta</taxon>
        <taxon>Spermatophyta</taxon>
        <taxon>Magnoliopsida</taxon>
        <taxon>eudicotyledons</taxon>
        <taxon>Gunneridae</taxon>
        <taxon>Pentapetalae</taxon>
        <taxon>asterids</taxon>
        <taxon>lamiids</taxon>
        <taxon>Lamiales</taxon>
        <taxon>Lamiaceae</taxon>
        <taxon>Nepetoideae</taxon>
        <taxon>Elsholtzieae</taxon>
        <taxon>Perilla</taxon>
    </lineage>
</organism>
<dbReference type="Gene3D" id="3.30.70.330">
    <property type="match status" value="2"/>
</dbReference>
<sequence>MAFAAKTAFNPMSVATNGCLISSPSLFAPAKISCSHPYISIPYKPAKFQLYCKPISSLSLTSFFSLQKKESFFRVCVVTAQGENNPAVLEEAEEEFEGSLNWNASGVEEEEGGFVDPPPEGAKVYVGNLPYDADGDKLAQLFEQAGTVEIAEVIIDRFSGQSRGFGFVTMSSEEEANRAVELFNRYDMGGRFLTVNIAAPKGSRPERNACRIYVGNIPWTVDSSTLDEMFSQYGKVVSARVVSDRETGRSRGFGFVDMSCESEMKDAIANLDGESLDGRSIKVNAAEERPPRGGRF</sequence>
<dbReference type="PANTHER" id="PTHR48025:SF3">
    <property type="entry name" value="31 KDA RIBONUCLEOPROTEIN, CHLOROPLASTIC-RELATED"/>
    <property type="match status" value="1"/>
</dbReference>
<keyword evidence="5" id="KW-0677">Repeat</keyword>